<comment type="caution">
    <text evidence="1">The sequence shown here is derived from an EMBL/GenBank/DDBJ whole genome shotgun (WGS) entry which is preliminary data.</text>
</comment>
<reference evidence="1 2" key="1">
    <citation type="submission" date="2020-08" db="EMBL/GenBank/DDBJ databases">
        <title>Genomic Encyclopedia of Type Strains, Phase IV (KMG-IV): sequencing the most valuable type-strain genomes for metagenomic binning, comparative biology and taxonomic classification.</title>
        <authorList>
            <person name="Goeker M."/>
        </authorList>
    </citation>
    <scope>NUCLEOTIDE SEQUENCE [LARGE SCALE GENOMIC DNA]</scope>
    <source>
        <strain evidence="1 2">DSM 22198</strain>
    </source>
</reference>
<name>A0A7X0ATH8_9PROT</name>
<accession>A0A7X0ATH8</accession>
<keyword evidence="2" id="KW-1185">Reference proteome</keyword>
<dbReference type="EMBL" id="JACIIZ010000001">
    <property type="protein sequence ID" value="MBB6249785.1"/>
    <property type="molecule type" value="Genomic_DNA"/>
</dbReference>
<organism evidence="1 2">
    <name type="scientific">Nitrospirillum iridis</name>
    <dbReference type="NCBI Taxonomy" id="765888"/>
    <lineage>
        <taxon>Bacteria</taxon>
        <taxon>Pseudomonadati</taxon>
        <taxon>Pseudomonadota</taxon>
        <taxon>Alphaproteobacteria</taxon>
        <taxon>Rhodospirillales</taxon>
        <taxon>Azospirillaceae</taxon>
        <taxon>Nitrospirillum</taxon>
    </lineage>
</organism>
<proteinExistence type="predicted"/>
<dbReference type="AlphaFoldDB" id="A0A7X0ATH8"/>
<evidence type="ECO:0000313" key="2">
    <source>
        <dbReference type="Proteomes" id="UP000539175"/>
    </source>
</evidence>
<dbReference type="RefSeq" id="WP_184796814.1">
    <property type="nucleotide sequence ID" value="NZ_JACIIZ010000001.1"/>
</dbReference>
<protein>
    <submittedName>
        <fullName evidence="1">Uncharacterized protein</fullName>
    </submittedName>
</protein>
<evidence type="ECO:0000313" key="1">
    <source>
        <dbReference type="EMBL" id="MBB6249785.1"/>
    </source>
</evidence>
<gene>
    <name evidence="1" type="ORF">FHS74_000318</name>
</gene>
<dbReference type="Proteomes" id="UP000539175">
    <property type="component" value="Unassembled WGS sequence"/>
</dbReference>
<sequence>MSPSKVTYSDIFAADYSVTGIRQDDGDGRPVVITGSYQSASGQPQGLLYRGPLSPTDADGYIFLAPTFPGQTVTTSVFYGPNTPLFDPGIGKGNVRVVGSYKYSQGGKGDHGLIYQGALDGSGTWTQIDVPSDLAGGTVANTIPHSTMGDLVVGDYDLAGQAGSANAFIYNVRTGTFQLLDIGPLATAYGIWQNGDGAAYTIAGGYKSGHGANQGVLLDYDAATGAITRVTGFSYNNDPGIVTHFEGITGVPDGYALAATTDAGAAFAKVARAPDGSFGPAEWLATTNPATVGICTANSILENNLIGIYQPATGGIQSYVAILSPA</sequence>